<keyword evidence="4" id="KW-1133">Transmembrane helix</keyword>
<protein>
    <submittedName>
        <fullName evidence="6">5-oxoprolinase subunit PxpB</fullName>
        <ecNumber evidence="6">3.5.2.9</ecNumber>
    </submittedName>
</protein>
<dbReference type="SUPFAM" id="SSF50891">
    <property type="entry name" value="Cyclophilin-like"/>
    <property type="match status" value="1"/>
</dbReference>
<evidence type="ECO:0000313" key="6">
    <source>
        <dbReference type="EMBL" id="TBN13779.1"/>
    </source>
</evidence>
<accession>A0A4Q9FL14</accession>
<feature type="transmembrane region" description="Helical" evidence="4">
    <location>
        <begin position="128"/>
        <end position="146"/>
    </location>
</feature>
<evidence type="ECO:0000256" key="4">
    <source>
        <dbReference type="SAM" id="Phobius"/>
    </source>
</evidence>
<gene>
    <name evidence="6" type="primary">pxpB</name>
    <name evidence="6" type="ORF">EYD46_14890</name>
</gene>
<evidence type="ECO:0000259" key="5">
    <source>
        <dbReference type="SMART" id="SM00796"/>
    </source>
</evidence>
<dbReference type="NCBIfam" id="TIGR00370">
    <property type="entry name" value="5-oxoprolinase subunit PxpB"/>
    <property type="match status" value="1"/>
</dbReference>
<organism evidence="6 7">
    <name type="scientific">Hyunsoonleella pacifica</name>
    <dbReference type="NCBI Taxonomy" id="1080224"/>
    <lineage>
        <taxon>Bacteria</taxon>
        <taxon>Pseudomonadati</taxon>
        <taxon>Bacteroidota</taxon>
        <taxon>Flavobacteriia</taxon>
        <taxon>Flavobacteriales</taxon>
        <taxon>Flavobacteriaceae</taxon>
    </lineage>
</organism>
<dbReference type="RefSeq" id="WP_130937966.1">
    <property type="nucleotide sequence ID" value="NZ_BMEE01000005.1"/>
</dbReference>
<name>A0A4Q9FL14_9FLAO</name>
<feature type="domain" description="Carboxyltransferase" evidence="5">
    <location>
        <begin position="5"/>
        <end position="206"/>
    </location>
</feature>
<evidence type="ECO:0000256" key="2">
    <source>
        <dbReference type="ARBA" id="ARBA00022801"/>
    </source>
</evidence>
<keyword evidence="7" id="KW-1185">Reference proteome</keyword>
<keyword evidence="4" id="KW-0812">Transmembrane</keyword>
<dbReference type="GO" id="GO:0017168">
    <property type="term" value="F:5-oxoprolinase (ATP-hydrolyzing) activity"/>
    <property type="evidence" value="ECO:0007669"/>
    <property type="project" value="UniProtKB-EC"/>
</dbReference>
<sequence length="243" mass="27789">MKYKLKYKRFSETSILIEWPQKIEKSILDDILVFKEKIEQSDLFSNGFINHAYASLLLNFNDAVFDFALKIEELNGLYKQPNIKNNLNSRLWRIPVCYDKRFGIDLDDISKGKNIEIEELVKRHTTPVYTIFFIGFLPGFLYLGGLDTSLFVPRRAVPRLKIPSGSVAIGGQQTGIYPSESPGGWHIIGNSPINFFDVSKEEPCFSRSGDRLQFYAISLKEYNDIKTLVAAGVYQLKSEIIND</sequence>
<proteinExistence type="predicted"/>
<dbReference type="InterPro" id="IPR029000">
    <property type="entry name" value="Cyclophilin-like_dom_sf"/>
</dbReference>
<keyword evidence="3" id="KW-0067">ATP-binding</keyword>
<dbReference type="SMART" id="SM00796">
    <property type="entry name" value="AHS1"/>
    <property type="match status" value="1"/>
</dbReference>
<reference evidence="6 7" key="1">
    <citation type="journal article" date="2015" name="Int. J. Syst. Evol. Microbiol.">
        <title>Hyunsoonleella pacifica sp. nov., isolated from seawater of South Pacific Gyre.</title>
        <authorList>
            <person name="Gao X."/>
            <person name="Zhang Z."/>
            <person name="Dai X."/>
            <person name="Zhang X.H."/>
        </authorList>
    </citation>
    <scope>NUCLEOTIDE SEQUENCE [LARGE SCALE GENOMIC DNA]</scope>
    <source>
        <strain evidence="6 7">SW033</strain>
    </source>
</reference>
<dbReference type="InterPro" id="IPR010016">
    <property type="entry name" value="PxpB"/>
</dbReference>
<keyword evidence="2 6" id="KW-0378">Hydrolase</keyword>
<keyword evidence="4" id="KW-0472">Membrane</keyword>
<dbReference type="Gene3D" id="2.40.100.10">
    <property type="entry name" value="Cyclophilin-like"/>
    <property type="match status" value="1"/>
</dbReference>
<evidence type="ECO:0000313" key="7">
    <source>
        <dbReference type="Proteomes" id="UP000292372"/>
    </source>
</evidence>
<comment type="caution">
    <text evidence="6">The sequence shown here is derived from an EMBL/GenBank/DDBJ whole genome shotgun (WGS) entry which is preliminary data.</text>
</comment>
<dbReference type="OrthoDB" id="9778567at2"/>
<dbReference type="PANTHER" id="PTHR34698">
    <property type="entry name" value="5-OXOPROLINASE SUBUNIT B"/>
    <property type="match status" value="1"/>
</dbReference>
<evidence type="ECO:0000256" key="1">
    <source>
        <dbReference type="ARBA" id="ARBA00022741"/>
    </source>
</evidence>
<keyword evidence="1" id="KW-0547">Nucleotide-binding</keyword>
<dbReference type="Proteomes" id="UP000292372">
    <property type="component" value="Unassembled WGS sequence"/>
</dbReference>
<dbReference type="Pfam" id="PF02682">
    <property type="entry name" value="CT_C_D"/>
    <property type="match status" value="1"/>
</dbReference>
<dbReference type="PANTHER" id="PTHR34698:SF2">
    <property type="entry name" value="5-OXOPROLINASE SUBUNIT B"/>
    <property type="match status" value="1"/>
</dbReference>
<dbReference type="AlphaFoldDB" id="A0A4Q9FL14"/>
<dbReference type="GO" id="GO:0005524">
    <property type="term" value="F:ATP binding"/>
    <property type="evidence" value="ECO:0007669"/>
    <property type="project" value="UniProtKB-KW"/>
</dbReference>
<dbReference type="EMBL" id="SIRS01000006">
    <property type="protein sequence ID" value="TBN13779.1"/>
    <property type="molecule type" value="Genomic_DNA"/>
</dbReference>
<evidence type="ECO:0000256" key="3">
    <source>
        <dbReference type="ARBA" id="ARBA00022840"/>
    </source>
</evidence>
<dbReference type="InterPro" id="IPR003833">
    <property type="entry name" value="CT_C_D"/>
</dbReference>
<dbReference type="EC" id="3.5.2.9" evidence="6"/>
<dbReference type="SUPFAM" id="SSF160467">
    <property type="entry name" value="PH0987 N-terminal domain-like"/>
    <property type="match status" value="1"/>
</dbReference>